<keyword evidence="5" id="KW-0680">Restriction system</keyword>
<evidence type="ECO:0000256" key="1">
    <source>
        <dbReference type="ARBA" id="ARBA00011975"/>
    </source>
</evidence>
<comment type="similarity">
    <text evidence="6">Belongs to the class I-like SAM-binding methyltransferase superfamily. C5-methyltransferase family.</text>
</comment>
<proteinExistence type="inferred from homology"/>
<dbReference type="PRINTS" id="PR00105">
    <property type="entry name" value="C5METTRFRASE"/>
</dbReference>
<dbReference type="PROSITE" id="PS51679">
    <property type="entry name" value="SAM_MT_C5"/>
    <property type="match status" value="1"/>
</dbReference>
<dbReference type="RefSeq" id="WP_233731401.1">
    <property type="nucleotide sequence ID" value="NZ_JAJVCN010000004.1"/>
</dbReference>
<dbReference type="InterPro" id="IPR001525">
    <property type="entry name" value="C5_MeTfrase"/>
</dbReference>
<organism evidence="7 8">
    <name type="scientific">Kibdelosporangium philippinense</name>
    <dbReference type="NCBI Taxonomy" id="211113"/>
    <lineage>
        <taxon>Bacteria</taxon>
        <taxon>Bacillati</taxon>
        <taxon>Actinomycetota</taxon>
        <taxon>Actinomycetes</taxon>
        <taxon>Pseudonocardiales</taxon>
        <taxon>Pseudonocardiaceae</taxon>
        <taxon>Kibdelosporangium</taxon>
    </lineage>
</organism>
<evidence type="ECO:0000313" key="8">
    <source>
        <dbReference type="Proteomes" id="UP001521150"/>
    </source>
</evidence>
<feature type="active site" evidence="6">
    <location>
        <position position="86"/>
    </location>
</feature>
<gene>
    <name evidence="7" type="ORF">LWC34_44920</name>
</gene>
<evidence type="ECO:0000256" key="3">
    <source>
        <dbReference type="ARBA" id="ARBA00022679"/>
    </source>
</evidence>
<dbReference type="GO" id="GO:0032259">
    <property type="term" value="P:methylation"/>
    <property type="evidence" value="ECO:0007669"/>
    <property type="project" value="UniProtKB-KW"/>
</dbReference>
<keyword evidence="8" id="KW-1185">Reference proteome</keyword>
<dbReference type="InterPro" id="IPR050390">
    <property type="entry name" value="C5-Methyltransferase"/>
</dbReference>
<name>A0ABS8ZQ73_9PSEU</name>
<dbReference type="PANTHER" id="PTHR10629">
    <property type="entry name" value="CYTOSINE-SPECIFIC METHYLTRANSFERASE"/>
    <property type="match status" value="1"/>
</dbReference>
<sequence length="244" mass="26249">MNSNSLFITTSPGPILGSLCTGYGGLDIGVLTALGGGRIAWCADTDPHVAKIITARMPGVPNLGDIRAIQWAAVEPIDVLTAGFPCQDISAAGRRVGIEKGERSGLWTNIMAGVRVLRPALLIVENVAALRWRNGGLHRVLGDLAETGYDALWRSLGAAEVGAAHERQRVFLLAWPRHVWDQDAPHTDRARRKLQRHQRAESSGWPISAGAVAHLCWSNCACCQRPERPTAPKDVPPNVAPKAT</sequence>
<comment type="caution">
    <text evidence="7">The sequence shown here is derived from an EMBL/GenBank/DDBJ whole genome shotgun (WGS) entry which is preliminary data.</text>
</comment>
<evidence type="ECO:0000256" key="4">
    <source>
        <dbReference type="ARBA" id="ARBA00022691"/>
    </source>
</evidence>
<keyword evidence="4 6" id="KW-0949">S-adenosyl-L-methionine</keyword>
<evidence type="ECO:0000256" key="6">
    <source>
        <dbReference type="PROSITE-ProRule" id="PRU01016"/>
    </source>
</evidence>
<dbReference type="PROSITE" id="PS00094">
    <property type="entry name" value="C5_MTASE_1"/>
    <property type="match status" value="1"/>
</dbReference>
<accession>A0ABS8ZQ73</accession>
<evidence type="ECO:0000256" key="5">
    <source>
        <dbReference type="ARBA" id="ARBA00022747"/>
    </source>
</evidence>
<dbReference type="SUPFAM" id="SSF53335">
    <property type="entry name" value="S-adenosyl-L-methionine-dependent methyltransferases"/>
    <property type="match status" value="1"/>
</dbReference>
<keyword evidence="3 6" id="KW-0808">Transferase</keyword>
<keyword evidence="2 6" id="KW-0489">Methyltransferase</keyword>
<dbReference type="PANTHER" id="PTHR10629:SF52">
    <property type="entry name" value="DNA (CYTOSINE-5)-METHYLTRANSFERASE 1"/>
    <property type="match status" value="1"/>
</dbReference>
<dbReference type="InterPro" id="IPR029063">
    <property type="entry name" value="SAM-dependent_MTases_sf"/>
</dbReference>
<dbReference type="Proteomes" id="UP001521150">
    <property type="component" value="Unassembled WGS sequence"/>
</dbReference>
<dbReference type="EMBL" id="JAJVCN010000004">
    <property type="protein sequence ID" value="MCE7009901.1"/>
    <property type="molecule type" value="Genomic_DNA"/>
</dbReference>
<dbReference type="Gene3D" id="3.40.50.150">
    <property type="entry name" value="Vaccinia Virus protein VP39"/>
    <property type="match status" value="1"/>
</dbReference>
<evidence type="ECO:0000256" key="2">
    <source>
        <dbReference type="ARBA" id="ARBA00022603"/>
    </source>
</evidence>
<evidence type="ECO:0000313" key="7">
    <source>
        <dbReference type="EMBL" id="MCE7009901.1"/>
    </source>
</evidence>
<protein>
    <recommendedName>
        <fullName evidence="1">DNA (cytosine-5-)-methyltransferase</fullName>
        <ecNumber evidence="1">2.1.1.37</ecNumber>
    </recommendedName>
</protein>
<dbReference type="Pfam" id="PF00145">
    <property type="entry name" value="DNA_methylase"/>
    <property type="match status" value="1"/>
</dbReference>
<dbReference type="GO" id="GO:0008168">
    <property type="term" value="F:methyltransferase activity"/>
    <property type="evidence" value="ECO:0007669"/>
    <property type="project" value="UniProtKB-KW"/>
</dbReference>
<dbReference type="InterPro" id="IPR018117">
    <property type="entry name" value="C5_DNA_meth_AS"/>
</dbReference>
<reference evidence="7 8" key="1">
    <citation type="submission" date="2021-12" db="EMBL/GenBank/DDBJ databases">
        <title>Genome sequence of Kibdelosporangium philippinense ATCC 49844.</title>
        <authorList>
            <person name="Fedorov E.A."/>
            <person name="Omeragic M."/>
            <person name="Shalygina K.F."/>
            <person name="Maclea K.S."/>
        </authorList>
    </citation>
    <scope>NUCLEOTIDE SEQUENCE [LARGE SCALE GENOMIC DNA]</scope>
    <source>
        <strain evidence="7 8">ATCC 49844</strain>
    </source>
</reference>
<dbReference type="EC" id="2.1.1.37" evidence="1"/>